<comment type="caution">
    <text evidence="4">The sequence shown here is derived from an EMBL/GenBank/DDBJ whole genome shotgun (WGS) entry which is preliminary data.</text>
</comment>
<accession>A0A8X8BPN0</accession>
<dbReference type="PANTHER" id="PTHR47049:SF7">
    <property type="entry name" value="PIEZO-TYPE MECHANOSENSITIVE ION CHANNEL COMPONENT 2 ISOFORM X1"/>
    <property type="match status" value="1"/>
</dbReference>
<gene>
    <name evidence="4" type="primary">Piezo2_1</name>
    <name evidence="4" type="ORF">GTO96_0008237</name>
</gene>
<evidence type="ECO:0000256" key="1">
    <source>
        <dbReference type="SAM" id="MobiDB-lite"/>
    </source>
</evidence>
<organism evidence="4 5">
    <name type="scientific">Polypterus senegalus</name>
    <name type="common">Senegal bichir</name>
    <dbReference type="NCBI Taxonomy" id="55291"/>
    <lineage>
        <taxon>Eukaryota</taxon>
        <taxon>Metazoa</taxon>
        <taxon>Chordata</taxon>
        <taxon>Craniata</taxon>
        <taxon>Vertebrata</taxon>
        <taxon>Euteleostomi</taxon>
        <taxon>Actinopterygii</taxon>
        <taxon>Polypteriformes</taxon>
        <taxon>Polypteridae</taxon>
        <taxon>Polypterus</taxon>
    </lineage>
</organism>
<dbReference type="EMBL" id="JAATIS010004524">
    <property type="protein sequence ID" value="KAG2461806.1"/>
    <property type="molecule type" value="Genomic_DNA"/>
</dbReference>
<evidence type="ECO:0000313" key="5">
    <source>
        <dbReference type="Proteomes" id="UP000886611"/>
    </source>
</evidence>
<dbReference type="AlphaFoldDB" id="A0A8X8BPN0"/>
<feature type="region of interest" description="Disordered" evidence="1">
    <location>
        <begin position="1"/>
        <end position="20"/>
    </location>
</feature>
<feature type="transmembrane region" description="Helical" evidence="2">
    <location>
        <begin position="47"/>
        <end position="80"/>
    </location>
</feature>
<feature type="non-terminal residue" evidence="4">
    <location>
        <position position="307"/>
    </location>
</feature>
<dbReference type="PANTHER" id="PTHR47049">
    <property type="entry name" value="PIEZO-TYPE MECHANOSENSITIVE ION CHANNEL HOMOLOG"/>
    <property type="match status" value="1"/>
</dbReference>
<dbReference type="GO" id="GO:0008381">
    <property type="term" value="F:mechanosensitive monoatomic ion channel activity"/>
    <property type="evidence" value="ECO:0007669"/>
    <property type="project" value="InterPro"/>
</dbReference>
<proteinExistence type="predicted"/>
<keyword evidence="5" id="KW-1185">Reference proteome</keyword>
<evidence type="ECO:0000256" key="2">
    <source>
        <dbReference type="SAM" id="Phobius"/>
    </source>
</evidence>
<keyword evidence="2" id="KW-0812">Transmembrane</keyword>
<dbReference type="InterPro" id="IPR056769">
    <property type="entry name" value="Piezo_TM1-24"/>
</dbReference>
<keyword evidence="2" id="KW-1133">Transmembrane helix</keyword>
<dbReference type="GO" id="GO:0016020">
    <property type="term" value="C:membrane"/>
    <property type="evidence" value="ECO:0007669"/>
    <property type="project" value="InterPro"/>
</dbReference>
<keyword evidence="2" id="KW-0472">Membrane</keyword>
<evidence type="ECO:0000259" key="3">
    <source>
        <dbReference type="Pfam" id="PF24871"/>
    </source>
</evidence>
<reference evidence="4 5" key="1">
    <citation type="journal article" date="2021" name="Cell">
        <title>Tracing the genetic footprints of vertebrate landing in non-teleost ray-finned fishes.</title>
        <authorList>
            <person name="Bi X."/>
            <person name="Wang K."/>
            <person name="Yang L."/>
            <person name="Pan H."/>
            <person name="Jiang H."/>
            <person name="Wei Q."/>
            <person name="Fang M."/>
            <person name="Yu H."/>
            <person name="Zhu C."/>
            <person name="Cai Y."/>
            <person name="He Y."/>
            <person name="Gan X."/>
            <person name="Zeng H."/>
            <person name="Yu D."/>
            <person name="Zhu Y."/>
            <person name="Jiang H."/>
            <person name="Qiu Q."/>
            <person name="Yang H."/>
            <person name="Zhang Y.E."/>
            <person name="Wang W."/>
            <person name="Zhu M."/>
            <person name="He S."/>
            <person name="Zhang G."/>
        </authorList>
    </citation>
    <scope>NUCLEOTIDE SEQUENCE [LARGE SCALE GENOMIC DNA]</scope>
    <source>
        <strain evidence="4">Bchr_013</strain>
    </source>
</reference>
<dbReference type="InterPro" id="IPR027272">
    <property type="entry name" value="Piezo"/>
</dbReference>
<feature type="non-terminal residue" evidence="4">
    <location>
        <position position="1"/>
    </location>
</feature>
<dbReference type="Pfam" id="PF24871">
    <property type="entry name" value="Piezo_TM1-24"/>
    <property type="match status" value="1"/>
</dbReference>
<protein>
    <submittedName>
        <fullName evidence="4">PIEZ2 protein</fullName>
    </submittedName>
</protein>
<feature type="transmembrane region" description="Helical" evidence="2">
    <location>
        <begin position="152"/>
        <end position="174"/>
    </location>
</feature>
<name>A0A8X8BPN0_POLSE</name>
<feature type="transmembrane region" description="Helical" evidence="2">
    <location>
        <begin position="87"/>
        <end position="111"/>
    </location>
</feature>
<evidence type="ECO:0000313" key="4">
    <source>
        <dbReference type="EMBL" id="KAG2461806.1"/>
    </source>
</evidence>
<dbReference type="Proteomes" id="UP000886611">
    <property type="component" value="Unassembled WGS sequence"/>
</dbReference>
<feature type="domain" description="Piezo TM1-24" evidence="3">
    <location>
        <begin position="9"/>
        <end position="178"/>
    </location>
</feature>
<sequence length="307" mass="34113">MTESVSENLEEENRSAEQKNGFTQKMAASLQGIRMLLETMLDGAGKLVATLLFGIAGITLPSLTSSVYFAAFLALVLWWSCCRTVSMVVFSSLCVMMAIFSAGHLLGLYLYQIHPFQLLIPPDDIYARLFGMTAFIQVNGSNNSTLQLHKDLTWPLLLNPLVLLVLYYTLVALLHKWDCVREEGAVATGRRRPGISRVVPGRDAQEDQRRACASSRPRGGVRPGYTAASRCLRNPGALHFRHTRKCWGEDDRGHLDGFRGCSRHFRHTGVWLGLIAGKQLEPIRVPIKGASSLQSAVEVGWKRTELE</sequence>